<dbReference type="GO" id="GO:0004672">
    <property type="term" value="F:protein kinase activity"/>
    <property type="evidence" value="ECO:0007669"/>
    <property type="project" value="InterPro"/>
</dbReference>
<feature type="compositionally biased region" description="Low complexity" evidence="2">
    <location>
        <begin position="1"/>
        <end position="13"/>
    </location>
</feature>
<evidence type="ECO:0000313" key="4">
    <source>
        <dbReference type="EMBL" id="ALC43820.1"/>
    </source>
</evidence>
<evidence type="ECO:0000256" key="1">
    <source>
        <dbReference type="ARBA" id="ARBA00038180"/>
    </source>
</evidence>
<dbReference type="InterPro" id="IPR011009">
    <property type="entry name" value="Kinase-like_dom_sf"/>
</dbReference>
<evidence type="ECO:0000313" key="5">
    <source>
        <dbReference type="Proteomes" id="UP000494163"/>
    </source>
</evidence>
<accession>A0A0M4EZJ1</accession>
<dbReference type="PANTHER" id="PTHR22961">
    <property type="entry name" value="SER/THR PROTEIN KINASE-TRB"/>
    <property type="match status" value="1"/>
</dbReference>
<proteinExistence type="inferred from homology"/>
<dbReference type="GO" id="GO:0005524">
    <property type="term" value="F:ATP binding"/>
    <property type="evidence" value="ECO:0007669"/>
    <property type="project" value="InterPro"/>
</dbReference>
<dbReference type="InterPro" id="IPR000719">
    <property type="entry name" value="Prot_kinase_dom"/>
</dbReference>
<reference evidence="4 5" key="1">
    <citation type="submission" date="2015-08" db="EMBL/GenBank/DDBJ databases">
        <title>Ancestral chromatin configuration constrains chromatin evolution on differentiating sex chromosomes in Drosophila.</title>
        <authorList>
            <person name="Zhou Q."/>
            <person name="Bachtrog D."/>
        </authorList>
    </citation>
    <scope>NUCLEOTIDE SEQUENCE [LARGE SCALE GENOMIC DNA]</scope>
    <source>
        <tissue evidence="4">Whole larvae</tissue>
    </source>
</reference>
<dbReference type="OMA" id="SDKIGCP"/>
<evidence type="ECO:0000256" key="2">
    <source>
        <dbReference type="SAM" id="MobiDB-lite"/>
    </source>
</evidence>
<sequence>MDNSNSNSSAADATKMVTYTESNRNSSAETAAAARERDQRLTPALVLFTSAPGTPTTPTISTPTKELQNAEMLRRIREKLVNSPVCELQTLSLAEPLSLSSSSGGCGVGGEQPVKVIKNRYLISAQPSHISAAAAAKTPASYRHLIDLTSSNLQCVDVFTGEQFLCKIINEPLHKVQRAYFQLQQDEQLCKSVIYGHTLIRGVHDLVPLSKNRTYIIIAPVHQEKQQQHPQQQQQQQQQQQNRVYENLHTYIRHEKRLCEAEARSIFHQICQTVQVCHRNGIILRDLKLKRFYFIDEARTKLQYESLEGSMILDGDDDTLSDKIGCPLYTAPELLCPQPTYQGKPADMWSLGVILYTMLVGQYPFYEKANCNLITVIRHGNVQIPMTLSKSVRWLMLSLLRKNYTERMTASHIFLTPWLREQRPFHMYLPVDVEIADDWDVDGDRDEMECIDDVEESQLCSLGGIKHEHEYEDIGVEPLDYTHSTLQMAQASSSSSVGSSQTDVDVDEDMG</sequence>
<dbReference type="PANTHER" id="PTHR22961:SF13">
    <property type="entry name" value="TRIBBLES"/>
    <property type="match status" value="1"/>
</dbReference>
<keyword evidence="5" id="KW-1185">Reference proteome</keyword>
<dbReference type="InterPro" id="IPR024104">
    <property type="entry name" value="Tribbles/Ser_Thr_kinase_40"/>
</dbReference>
<dbReference type="Gene3D" id="1.10.510.10">
    <property type="entry name" value="Transferase(Phosphotransferase) domain 1"/>
    <property type="match status" value="1"/>
</dbReference>
<dbReference type="GO" id="GO:0005634">
    <property type="term" value="C:nucleus"/>
    <property type="evidence" value="ECO:0007669"/>
    <property type="project" value="TreeGrafter"/>
</dbReference>
<comment type="similarity">
    <text evidence="1">Belongs to the protein kinase superfamily. CAMK Ser/Thr protein kinase family. Tribbles subfamily.</text>
</comment>
<feature type="region of interest" description="Disordered" evidence="2">
    <location>
        <begin position="1"/>
        <end position="36"/>
    </location>
</feature>
<dbReference type="Proteomes" id="UP000494163">
    <property type="component" value="Chromosome 3L"/>
</dbReference>
<feature type="region of interest" description="Disordered" evidence="2">
    <location>
        <begin position="487"/>
        <end position="511"/>
    </location>
</feature>
<dbReference type="Pfam" id="PF00069">
    <property type="entry name" value="Pkinase"/>
    <property type="match status" value="1"/>
</dbReference>
<name>A0A0M4EZJ1_DROBS</name>
<protein>
    <submittedName>
        <fullName evidence="4">Trbl</fullName>
    </submittedName>
</protein>
<dbReference type="STRING" id="30019.A0A0M4EZJ1"/>
<feature type="compositionally biased region" description="Low complexity" evidence="2">
    <location>
        <begin position="21"/>
        <end position="33"/>
    </location>
</feature>
<evidence type="ECO:0000259" key="3">
    <source>
        <dbReference type="PROSITE" id="PS50011"/>
    </source>
</evidence>
<gene>
    <name evidence="4" type="ORF">Dbus_chr3Lg986</name>
</gene>
<dbReference type="EMBL" id="CP012525">
    <property type="protein sequence ID" value="ALC43820.1"/>
    <property type="molecule type" value="Genomic_DNA"/>
</dbReference>
<dbReference type="GO" id="GO:0031434">
    <property type="term" value="F:mitogen-activated protein kinase kinase binding"/>
    <property type="evidence" value="ECO:0007669"/>
    <property type="project" value="TreeGrafter"/>
</dbReference>
<dbReference type="OrthoDB" id="410920at2759"/>
<dbReference type="FunFam" id="1.10.510.10:FF:000153">
    <property type="entry name" value="Tribbles homolog 2"/>
    <property type="match status" value="1"/>
</dbReference>
<dbReference type="SUPFAM" id="SSF56112">
    <property type="entry name" value="Protein kinase-like (PK-like)"/>
    <property type="match status" value="1"/>
</dbReference>
<feature type="domain" description="Protein kinase" evidence="3">
    <location>
        <begin position="100"/>
        <end position="419"/>
    </location>
</feature>
<dbReference type="AlphaFoldDB" id="A0A0M4EZJ1"/>
<dbReference type="GO" id="GO:0032436">
    <property type="term" value="P:positive regulation of proteasomal ubiquitin-dependent protein catabolic process"/>
    <property type="evidence" value="ECO:0007669"/>
    <property type="project" value="TreeGrafter"/>
</dbReference>
<feature type="compositionally biased region" description="Low complexity" evidence="2">
    <location>
        <begin position="492"/>
        <end position="503"/>
    </location>
</feature>
<dbReference type="PROSITE" id="PS50011">
    <property type="entry name" value="PROTEIN_KINASE_DOM"/>
    <property type="match status" value="1"/>
</dbReference>
<organism evidence="4 5">
    <name type="scientific">Drosophila busckii</name>
    <name type="common">Fruit fly</name>
    <dbReference type="NCBI Taxonomy" id="30019"/>
    <lineage>
        <taxon>Eukaryota</taxon>
        <taxon>Metazoa</taxon>
        <taxon>Ecdysozoa</taxon>
        <taxon>Arthropoda</taxon>
        <taxon>Hexapoda</taxon>
        <taxon>Insecta</taxon>
        <taxon>Pterygota</taxon>
        <taxon>Neoptera</taxon>
        <taxon>Endopterygota</taxon>
        <taxon>Diptera</taxon>
        <taxon>Brachycera</taxon>
        <taxon>Muscomorpha</taxon>
        <taxon>Ephydroidea</taxon>
        <taxon>Drosophilidae</taxon>
        <taxon>Drosophila</taxon>
    </lineage>
</organism>
<dbReference type="SMART" id="SM00220">
    <property type="entry name" value="S_TKc"/>
    <property type="match status" value="1"/>
</dbReference>